<dbReference type="PANTHER" id="PTHR38831">
    <property type="entry name" value="TYPE II SECRETION SYSTEM PROTEIN K"/>
    <property type="match status" value="1"/>
</dbReference>
<dbReference type="InterPro" id="IPR005628">
    <property type="entry name" value="GspK"/>
</dbReference>
<feature type="transmembrane region" description="Helical" evidence="2">
    <location>
        <begin position="12"/>
        <end position="33"/>
    </location>
</feature>
<keyword evidence="5" id="KW-1185">Reference proteome</keyword>
<evidence type="ECO:0000313" key="5">
    <source>
        <dbReference type="Proteomes" id="UP000198744"/>
    </source>
</evidence>
<evidence type="ECO:0000256" key="2">
    <source>
        <dbReference type="SAM" id="Phobius"/>
    </source>
</evidence>
<dbReference type="RefSeq" id="WP_093884029.1">
    <property type="nucleotide sequence ID" value="NZ_FOBS01000019.1"/>
</dbReference>
<gene>
    <name evidence="4" type="ORF">SAMN04489760_11961</name>
</gene>
<dbReference type="PANTHER" id="PTHR38831:SF2">
    <property type="entry name" value="TYPE II SECRETION SYSTEM PROTEIN K"/>
    <property type="match status" value="1"/>
</dbReference>
<evidence type="ECO:0000256" key="1">
    <source>
        <dbReference type="SAM" id="MobiDB-lite"/>
    </source>
</evidence>
<dbReference type="Pfam" id="PF03934">
    <property type="entry name" value="T2SSK"/>
    <property type="match status" value="1"/>
</dbReference>
<dbReference type="GO" id="GO:0009306">
    <property type="term" value="P:protein secretion"/>
    <property type="evidence" value="ECO:0007669"/>
    <property type="project" value="InterPro"/>
</dbReference>
<dbReference type="EMBL" id="FOBS01000019">
    <property type="protein sequence ID" value="SEM51970.1"/>
    <property type="molecule type" value="Genomic_DNA"/>
</dbReference>
<dbReference type="OrthoDB" id="5398238at2"/>
<accession>A0A1H7Z0M1</accession>
<evidence type="ECO:0000313" key="4">
    <source>
        <dbReference type="EMBL" id="SEM51970.1"/>
    </source>
</evidence>
<dbReference type="AlphaFoldDB" id="A0A1H7Z0M1"/>
<name>A0A1H7Z0M1_9BACT</name>
<dbReference type="Gene3D" id="3.30.1300.30">
    <property type="entry name" value="GSPII I/J protein-like"/>
    <property type="match status" value="1"/>
</dbReference>
<dbReference type="Proteomes" id="UP000198744">
    <property type="component" value="Unassembled WGS sequence"/>
</dbReference>
<reference evidence="4 5" key="1">
    <citation type="submission" date="2016-10" db="EMBL/GenBank/DDBJ databases">
        <authorList>
            <person name="de Groot N.N."/>
        </authorList>
    </citation>
    <scope>NUCLEOTIDE SEQUENCE [LARGE SCALE GENOMIC DNA]</scope>
    <source>
        <strain evidence="4 5">DSM 8423</strain>
    </source>
</reference>
<feature type="domain" description="T2SS protein K second SAM-like" evidence="3">
    <location>
        <begin position="222"/>
        <end position="246"/>
    </location>
</feature>
<dbReference type="STRING" id="43775.SAMN04489760_11961"/>
<dbReference type="Gene3D" id="1.10.40.60">
    <property type="entry name" value="EpsJ-like"/>
    <property type="match status" value="2"/>
</dbReference>
<keyword evidence="2" id="KW-0812">Transmembrane</keyword>
<organism evidence="4 5">
    <name type="scientific">Syntrophus gentianae</name>
    <dbReference type="NCBI Taxonomy" id="43775"/>
    <lineage>
        <taxon>Bacteria</taxon>
        <taxon>Pseudomonadati</taxon>
        <taxon>Thermodesulfobacteriota</taxon>
        <taxon>Syntrophia</taxon>
        <taxon>Syntrophales</taxon>
        <taxon>Syntrophaceae</taxon>
        <taxon>Syntrophus</taxon>
    </lineage>
</organism>
<sequence>MAISLKKRGERGIVLIVVLCMTSVMVGASVQMISHTRREIAETADLGDGLRALYLARSGVAFSKALLNSEDHDYDGLNSSWADAESISARFNDLFMEGQSSIVLEDETGKIPINFLINKDGSVNKVLRDMLVRLLAQPEWNLQEEQRQEIVAKLQGWMASNASGSGSSGSQKTNSAADRKGPFQFPEEILKTGAITKDLLYGTAAQPGLNAYITLYGKGKMNINTAPKPVLKALFPGISETNLEQMDEYRLTEQEKLSDPTWYRHIIGTSGLNPASDLITIKSEAFRISSTGMLKGCRRTVTGILEKDGKTEKFKLRVLMMN</sequence>
<evidence type="ECO:0000259" key="3">
    <source>
        <dbReference type="Pfam" id="PF03934"/>
    </source>
</evidence>
<dbReference type="InterPro" id="IPR049179">
    <property type="entry name" value="T2SSK_SAM-like_2nd"/>
</dbReference>
<proteinExistence type="predicted"/>
<keyword evidence="2" id="KW-1133">Transmembrane helix</keyword>
<dbReference type="InterPro" id="IPR038072">
    <property type="entry name" value="GspK_central_sf"/>
</dbReference>
<feature type="region of interest" description="Disordered" evidence="1">
    <location>
        <begin position="161"/>
        <end position="180"/>
    </location>
</feature>
<keyword evidence="2" id="KW-0472">Membrane</keyword>
<dbReference type="PIRSF" id="PIRSF002786">
    <property type="entry name" value="XcpX"/>
    <property type="match status" value="1"/>
</dbReference>
<dbReference type="GO" id="GO:0016020">
    <property type="term" value="C:membrane"/>
    <property type="evidence" value="ECO:0007669"/>
    <property type="project" value="InterPro"/>
</dbReference>
<protein>
    <submittedName>
        <fullName evidence="4">General secretion pathway protein K</fullName>
    </submittedName>
</protein>